<keyword evidence="2" id="KW-1185">Reference proteome</keyword>
<evidence type="ECO:0000313" key="1">
    <source>
        <dbReference type="EMBL" id="KAJ8685655.1"/>
    </source>
</evidence>
<proteinExistence type="predicted"/>
<reference evidence="1" key="1">
    <citation type="submission" date="2023-04" db="EMBL/GenBank/DDBJ databases">
        <title>A chromosome-level genome assembly of the parasitoid wasp Eretmocerus hayati.</title>
        <authorList>
            <person name="Zhong Y."/>
            <person name="Liu S."/>
            <person name="Liu Y."/>
        </authorList>
    </citation>
    <scope>NUCLEOTIDE SEQUENCE</scope>
    <source>
        <strain evidence="1">ZJU_SS_LIU_2023</strain>
    </source>
</reference>
<accession>A0ACC2PQG4</accession>
<sequence>MKAASTLPEFEHVTCFRRQVYVSPEDAEKLPSSIRIEFENTKYWIYLSSQKLKCFLCGEEGHAVKDCKSDENNTNNHDSTAANNANNSAVGLEAESKQNNDNIEEHDLREKSQQFDGARQSTSASNNTTMHQLSSNSHHTDQTSPNLVGELAPAEVFLHDKTKKNPLDFERTKSFLVETYGHKNPIEVDQKYCSDLDALVQNLSDLQSEIHDKKLIQRIEKLSNRLQGFDTVPSTTESSAAEEEY</sequence>
<dbReference type="EMBL" id="CM056741">
    <property type="protein sequence ID" value="KAJ8685655.1"/>
    <property type="molecule type" value="Genomic_DNA"/>
</dbReference>
<gene>
    <name evidence="1" type="ORF">QAD02_021448</name>
</gene>
<dbReference type="Proteomes" id="UP001239111">
    <property type="component" value="Chromosome 1"/>
</dbReference>
<evidence type="ECO:0000313" key="2">
    <source>
        <dbReference type="Proteomes" id="UP001239111"/>
    </source>
</evidence>
<comment type="caution">
    <text evidence="1">The sequence shown here is derived from an EMBL/GenBank/DDBJ whole genome shotgun (WGS) entry which is preliminary data.</text>
</comment>
<organism evidence="1 2">
    <name type="scientific">Eretmocerus hayati</name>
    <dbReference type="NCBI Taxonomy" id="131215"/>
    <lineage>
        <taxon>Eukaryota</taxon>
        <taxon>Metazoa</taxon>
        <taxon>Ecdysozoa</taxon>
        <taxon>Arthropoda</taxon>
        <taxon>Hexapoda</taxon>
        <taxon>Insecta</taxon>
        <taxon>Pterygota</taxon>
        <taxon>Neoptera</taxon>
        <taxon>Endopterygota</taxon>
        <taxon>Hymenoptera</taxon>
        <taxon>Apocrita</taxon>
        <taxon>Proctotrupomorpha</taxon>
        <taxon>Chalcidoidea</taxon>
        <taxon>Aphelinidae</taxon>
        <taxon>Aphelininae</taxon>
        <taxon>Eretmocerus</taxon>
    </lineage>
</organism>
<protein>
    <submittedName>
        <fullName evidence="1">Uncharacterized protein</fullName>
    </submittedName>
</protein>
<name>A0ACC2PQG4_9HYME</name>